<keyword evidence="9" id="KW-0614">Plasmid</keyword>
<keyword evidence="2" id="KW-0813">Transport</keyword>
<dbReference type="PANTHER" id="PTHR42788">
    <property type="entry name" value="TAURINE IMPORT ATP-BINDING PROTEIN-RELATED"/>
    <property type="match status" value="1"/>
</dbReference>
<dbReference type="SUPFAM" id="SSF52540">
    <property type="entry name" value="P-loop containing nucleoside triphosphate hydrolases"/>
    <property type="match status" value="1"/>
</dbReference>
<keyword evidence="6" id="KW-1278">Translocase</keyword>
<dbReference type="PANTHER" id="PTHR42788:SF17">
    <property type="entry name" value="ALIPHATIC SULFONATES IMPORT ATP-BINDING PROTEIN SSUB"/>
    <property type="match status" value="1"/>
</dbReference>
<evidence type="ECO:0000313" key="10">
    <source>
        <dbReference type="Proteomes" id="UP000028186"/>
    </source>
</evidence>
<evidence type="ECO:0000259" key="8">
    <source>
        <dbReference type="PROSITE" id="PS50893"/>
    </source>
</evidence>
<keyword evidence="5 9" id="KW-0067">ATP-binding</keyword>
<keyword evidence="3" id="KW-1003">Cell membrane</keyword>
<feature type="domain" description="ABC transporter" evidence="8">
    <location>
        <begin position="11"/>
        <end position="227"/>
    </location>
</feature>
<organism evidence="9 10">
    <name type="scientific">Neorhizobium galegae bv. officinalis bv. officinalis str. HAMBI 1141</name>
    <dbReference type="NCBI Taxonomy" id="1028801"/>
    <lineage>
        <taxon>Bacteria</taxon>
        <taxon>Pseudomonadati</taxon>
        <taxon>Pseudomonadota</taxon>
        <taxon>Alphaproteobacteria</taxon>
        <taxon>Hyphomicrobiales</taxon>
        <taxon>Rhizobiaceae</taxon>
        <taxon>Rhizobium/Agrobacterium group</taxon>
        <taxon>Neorhizobium</taxon>
    </lineage>
</organism>
<dbReference type="InterPro" id="IPR050166">
    <property type="entry name" value="ABC_transporter_ATP-bind"/>
</dbReference>
<dbReference type="InterPro" id="IPR003593">
    <property type="entry name" value="AAA+_ATPase"/>
</dbReference>
<geneLocation type="plasmid" evidence="10">
    <name>II</name>
</geneLocation>
<proteinExistence type="inferred from homology"/>
<dbReference type="eggNOG" id="COG1116">
    <property type="taxonomic scope" value="Bacteria"/>
</dbReference>
<dbReference type="AlphaFoldDB" id="A0A068TGR8"/>
<gene>
    <name evidence="9" type="ORF">RG1141_PA07310</name>
</gene>
<evidence type="ECO:0000313" key="9">
    <source>
        <dbReference type="EMBL" id="CDN57563.1"/>
    </source>
</evidence>
<dbReference type="InterPro" id="IPR003439">
    <property type="entry name" value="ABC_transporter-like_ATP-bd"/>
</dbReference>
<protein>
    <submittedName>
        <fullName evidence="9">Aliphatic sulfonates transport ATP-binding subunit</fullName>
    </submittedName>
</protein>
<name>A0A068TGR8_NEOGA</name>
<keyword evidence="4" id="KW-0547">Nucleotide-binding</keyword>
<evidence type="ECO:0000256" key="7">
    <source>
        <dbReference type="ARBA" id="ARBA00023136"/>
    </source>
</evidence>
<dbReference type="GO" id="GO:0005524">
    <property type="term" value="F:ATP binding"/>
    <property type="evidence" value="ECO:0007669"/>
    <property type="project" value="UniProtKB-KW"/>
</dbReference>
<dbReference type="PROSITE" id="PS00211">
    <property type="entry name" value="ABC_TRANSPORTER_1"/>
    <property type="match status" value="1"/>
</dbReference>
<evidence type="ECO:0000256" key="2">
    <source>
        <dbReference type="ARBA" id="ARBA00022448"/>
    </source>
</evidence>
<dbReference type="PROSITE" id="PS50893">
    <property type="entry name" value="ABC_TRANSPORTER_2"/>
    <property type="match status" value="1"/>
</dbReference>
<keyword evidence="7" id="KW-0472">Membrane</keyword>
<evidence type="ECO:0000256" key="3">
    <source>
        <dbReference type="ARBA" id="ARBA00022475"/>
    </source>
</evidence>
<dbReference type="KEGG" id="ngl:RG1141_PA07310"/>
<dbReference type="GO" id="GO:0016887">
    <property type="term" value="F:ATP hydrolysis activity"/>
    <property type="evidence" value="ECO:0007669"/>
    <property type="project" value="InterPro"/>
</dbReference>
<dbReference type="InterPro" id="IPR017871">
    <property type="entry name" value="ABC_transporter-like_CS"/>
</dbReference>
<evidence type="ECO:0000256" key="5">
    <source>
        <dbReference type="ARBA" id="ARBA00022840"/>
    </source>
</evidence>
<dbReference type="Proteomes" id="UP000028186">
    <property type="component" value="Plasmid pHAMBI1141a"/>
</dbReference>
<evidence type="ECO:0000256" key="1">
    <source>
        <dbReference type="ARBA" id="ARBA00005417"/>
    </source>
</evidence>
<dbReference type="Gene3D" id="3.40.50.300">
    <property type="entry name" value="P-loop containing nucleotide triphosphate hydrolases"/>
    <property type="match status" value="1"/>
</dbReference>
<dbReference type="PATRIC" id="fig|1028801.3.peg.5335"/>
<dbReference type="HOGENOM" id="CLU_000604_1_22_5"/>
<dbReference type="RefSeq" id="WP_040124722.1">
    <property type="nucleotide sequence ID" value="NZ_HG938356.1"/>
</dbReference>
<sequence length="242" mass="26403">MNVHTSSFSSVSLRNLSRGFGDKTILKDITLEVPKGQFVALLGESGSGKTTLLRALAGLDDDAVTEGEFRRPANTSVLFQDARLLPWMSVIDNLTLGLPRSDAKAAALAMLEAVGLGDKANVWPSTLSGGQKQRAALARSLLRRPELLLADEPFGALDALTRIRMHGLLFHLVEQNKPTVVLVTHDVDEALLLSDRILVLKDGRIAEDHQVDLPHPRSLGHLAFIELRRMLLASFGVEHNLI</sequence>
<dbReference type="InterPro" id="IPR027417">
    <property type="entry name" value="P-loop_NTPase"/>
</dbReference>
<dbReference type="SMART" id="SM00382">
    <property type="entry name" value="AAA"/>
    <property type="match status" value="1"/>
</dbReference>
<reference evidence="10" key="1">
    <citation type="journal article" date="2014" name="BMC Genomics">
        <title>Genome sequencing of two Neorhizobium galegae strains reveals a noeT gene responsible for the unusual acetylation of the nodulation factors.</title>
        <authorList>
            <person name="Osterman J."/>
            <person name="Marsh J."/>
            <person name="Laine P.K."/>
            <person name="Zeng Z."/>
            <person name="Alatalo E."/>
            <person name="Sullivan J.T."/>
            <person name="Young J.P."/>
            <person name="Thomas-Oates J."/>
            <person name="Paulin L."/>
            <person name="Lindstrom K."/>
        </authorList>
    </citation>
    <scope>NUCLEOTIDE SEQUENCE [LARGE SCALE GENOMIC DNA]</scope>
    <source>
        <strain evidence="10">HAMBI 1141</strain>
        <plasmid evidence="10">II</plasmid>
    </source>
</reference>
<dbReference type="Pfam" id="PF00005">
    <property type="entry name" value="ABC_tran"/>
    <property type="match status" value="1"/>
</dbReference>
<comment type="similarity">
    <text evidence="1">Belongs to the ABC transporter superfamily.</text>
</comment>
<evidence type="ECO:0000256" key="4">
    <source>
        <dbReference type="ARBA" id="ARBA00022741"/>
    </source>
</evidence>
<accession>A0A068TGR8</accession>
<dbReference type="EMBL" id="HG938356">
    <property type="protein sequence ID" value="CDN57563.1"/>
    <property type="molecule type" value="Genomic_DNA"/>
</dbReference>
<evidence type="ECO:0000256" key="6">
    <source>
        <dbReference type="ARBA" id="ARBA00022967"/>
    </source>
</evidence>